<dbReference type="Proteomes" id="UP000217895">
    <property type="component" value="Chromosome"/>
</dbReference>
<accession>A0A1Z4JJP3</accession>
<feature type="region of interest" description="Disordered" evidence="9">
    <location>
        <begin position="225"/>
        <end position="248"/>
    </location>
</feature>
<dbReference type="GO" id="GO:0006355">
    <property type="term" value="P:regulation of DNA-templated transcription"/>
    <property type="evidence" value="ECO:0007669"/>
    <property type="project" value="InterPro"/>
</dbReference>
<dbReference type="Gene3D" id="1.10.10.10">
    <property type="entry name" value="Winged helix-like DNA-binding domain superfamily/Winged helix DNA-binding domain"/>
    <property type="match status" value="1"/>
</dbReference>
<keyword evidence="3" id="KW-0805">Transcription regulation</keyword>
<dbReference type="CDD" id="cd00088">
    <property type="entry name" value="HPT"/>
    <property type="match status" value="1"/>
</dbReference>
<dbReference type="PROSITE" id="PS51755">
    <property type="entry name" value="OMPR_PHOB"/>
    <property type="match status" value="1"/>
</dbReference>
<dbReference type="SUPFAM" id="SSF55073">
    <property type="entry name" value="Nucleotide cyclase"/>
    <property type="match status" value="1"/>
</dbReference>
<evidence type="ECO:0000259" key="11">
    <source>
        <dbReference type="PROSITE" id="PS50887"/>
    </source>
</evidence>
<evidence type="ECO:0000256" key="3">
    <source>
        <dbReference type="ARBA" id="ARBA00023015"/>
    </source>
</evidence>
<feature type="domain" description="Response regulatory" evidence="10">
    <location>
        <begin position="378"/>
        <end position="493"/>
    </location>
</feature>
<dbReference type="InterPro" id="IPR008207">
    <property type="entry name" value="Sig_transdc_His_kin_Hpt_dom"/>
</dbReference>
<evidence type="ECO:0000256" key="7">
    <source>
        <dbReference type="PROSITE-ProRule" id="PRU01091"/>
    </source>
</evidence>
<name>A0A1Z4JJP3_LEPBY</name>
<dbReference type="InterPro" id="IPR039420">
    <property type="entry name" value="WalR-like"/>
</dbReference>
<dbReference type="NCBIfam" id="TIGR00254">
    <property type="entry name" value="GGDEF"/>
    <property type="match status" value="1"/>
</dbReference>
<dbReference type="InterPro" id="IPR001867">
    <property type="entry name" value="OmpR/PhoB-type_DNA-bd"/>
</dbReference>
<keyword evidence="8" id="KW-0175">Coiled coil</keyword>
<feature type="domain" description="Response regulatory" evidence="10">
    <location>
        <begin position="501"/>
        <end position="617"/>
    </location>
</feature>
<dbReference type="SMART" id="SM00267">
    <property type="entry name" value="GGDEF"/>
    <property type="match status" value="1"/>
</dbReference>
<dbReference type="Pfam" id="PF00072">
    <property type="entry name" value="Response_reg"/>
    <property type="match status" value="2"/>
</dbReference>
<keyword evidence="1 6" id="KW-0597">Phosphoprotein</keyword>
<evidence type="ECO:0000256" key="4">
    <source>
        <dbReference type="ARBA" id="ARBA00023125"/>
    </source>
</evidence>
<dbReference type="CDD" id="cd00383">
    <property type="entry name" value="trans_reg_C"/>
    <property type="match status" value="1"/>
</dbReference>
<dbReference type="PROSITE" id="PS50110">
    <property type="entry name" value="RESPONSE_REGULATORY"/>
    <property type="match status" value="3"/>
</dbReference>
<organism evidence="13 14">
    <name type="scientific">Leptolyngbya boryana NIES-2135</name>
    <dbReference type="NCBI Taxonomy" id="1973484"/>
    <lineage>
        <taxon>Bacteria</taxon>
        <taxon>Bacillati</taxon>
        <taxon>Cyanobacteriota</taxon>
        <taxon>Cyanophyceae</taxon>
        <taxon>Leptolyngbyales</taxon>
        <taxon>Leptolyngbyaceae</taxon>
        <taxon>Leptolyngbya group</taxon>
        <taxon>Leptolyngbya</taxon>
    </lineage>
</organism>
<protein>
    <submittedName>
        <fullName evidence="13">Multi-component transcriptional regulator</fullName>
    </submittedName>
</protein>
<gene>
    <name evidence="13" type="ORF">NIES2135_37980</name>
</gene>
<dbReference type="Pfam" id="PF00486">
    <property type="entry name" value="Trans_reg_C"/>
    <property type="match status" value="1"/>
</dbReference>
<evidence type="ECO:0000256" key="8">
    <source>
        <dbReference type="SAM" id="Coils"/>
    </source>
</evidence>
<feature type="compositionally biased region" description="Basic and acidic residues" evidence="9">
    <location>
        <begin position="225"/>
        <end position="243"/>
    </location>
</feature>
<dbReference type="Gene3D" id="1.20.120.160">
    <property type="entry name" value="HPT domain"/>
    <property type="match status" value="1"/>
</dbReference>
<dbReference type="SUPFAM" id="SSF46894">
    <property type="entry name" value="C-terminal effector domain of the bipartite response regulators"/>
    <property type="match status" value="1"/>
</dbReference>
<dbReference type="InterPro" id="IPR000160">
    <property type="entry name" value="GGDEF_dom"/>
</dbReference>
<dbReference type="CDD" id="cd01949">
    <property type="entry name" value="GGDEF"/>
    <property type="match status" value="1"/>
</dbReference>
<dbReference type="SMART" id="SM00862">
    <property type="entry name" value="Trans_reg_C"/>
    <property type="match status" value="1"/>
</dbReference>
<feature type="coiled-coil region" evidence="8">
    <location>
        <begin position="337"/>
        <end position="364"/>
    </location>
</feature>
<dbReference type="InterPro" id="IPR001789">
    <property type="entry name" value="Sig_transdc_resp-reg_receiver"/>
</dbReference>
<keyword evidence="2" id="KW-0902">Two-component regulatory system</keyword>
<dbReference type="InterPro" id="IPR043128">
    <property type="entry name" value="Rev_trsase/Diguanyl_cyclase"/>
</dbReference>
<dbReference type="SMART" id="SM00448">
    <property type="entry name" value="REC"/>
    <property type="match status" value="3"/>
</dbReference>
<keyword evidence="4 7" id="KW-0238">DNA-binding</keyword>
<dbReference type="GO" id="GO:0032993">
    <property type="term" value="C:protein-DNA complex"/>
    <property type="evidence" value="ECO:0007669"/>
    <property type="project" value="TreeGrafter"/>
</dbReference>
<dbReference type="CDD" id="cd00156">
    <property type="entry name" value="REC"/>
    <property type="match status" value="2"/>
</dbReference>
<dbReference type="SUPFAM" id="SSF47226">
    <property type="entry name" value="Histidine-containing phosphotransfer domain, HPT domain"/>
    <property type="match status" value="1"/>
</dbReference>
<dbReference type="PROSITE" id="PS50887">
    <property type="entry name" value="GGDEF"/>
    <property type="match status" value="1"/>
</dbReference>
<evidence type="ECO:0000313" key="14">
    <source>
        <dbReference type="Proteomes" id="UP000217895"/>
    </source>
</evidence>
<feature type="DNA-binding region" description="OmpR/PhoB-type" evidence="7">
    <location>
        <begin position="124"/>
        <end position="223"/>
    </location>
</feature>
<dbReference type="EMBL" id="AP018203">
    <property type="protein sequence ID" value="BAY56936.1"/>
    <property type="molecule type" value="Genomic_DNA"/>
</dbReference>
<dbReference type="InterPro" id="IPR036388">
    <property type="entry name" value="WH-like_DNA-bd_sf"/>
</dbReference>
<dbReference type="AlphaFoldDB" id="A0A1Z4JJP3"/>
<dbReference type="InterPro" id="IPR036641">
    <property type="entry name" value="HPT_dom_sf"/>
</dbReference>
<evidence type="ECO:0000256" key="6">
    <source>
        <dbReference type="PROSITE-ProRule" id="PRU00169"/>
    </source>
</evidence>
<dbReference type="Gene3D" id="6.10.250.690">
    <property type="match status" value="1"/>
</dbReference>
<keyword evidence="5" id="KW-0804">Transcription</keyword>
<feature type="modified residue" description="4-aspartylphosphate" evidence="6">
    <location>
        <position position="550"/>
    </location>
</feature>
<feature type="domain" description="Response regulatory" evidence="10">
    <location>
        <begin position="2"/>
        <end position="116"/>
    </location>
</feature>
<dbReference type="InterPro" id="IPR011006">
    <property type="entry name" value="CheY-like_superfamily"/>
</dbReference>
<feature type="domain" description="GGDEF" evidence="11">
    <location>
        <begin position="657"/>
        <end position="788"/>
    </location>
</feature>
<reference evidence="13 14" key="1">
    <citation type="submission" date="2017-06" db="EMBL/GenBank/DDBJ databases">
        <title>Genome sequencing of cyanobaciteial culture collection at National Institute for Environmental Studies (NIES).</title>
        <authorList>
            <person name="Hirose Y."/>
            <person name="Shimura Y."/>
            <person name="Fujisawa T."/>
            <person name="Nakamura Y."/>
            <person name="Kawachi M."/>
        </authorList>
    </citation>
    <scope>NUCLEOTIDE SEQUENCE [LARGE SCALE GENOMIC DNA]</scope>
    <source>
        <strain evidence="13 14">NIES-2135</strain>
    </source>
</reference>
<sequence>MKILLIEDDSLISEPLVKALTDQHYVVDVATDGQVGWSLLESFTYDLVLLDVVLPKLDGINLCRKLRSQGNQTPILLLTAQNASTNKVTGLDAGADDYVPKPFNLQELLARIRALLRRGGAALPPLLKWRNLELDPSTCEVSCNGKIARLTPKEYSLLELFLRNPHRIFNTGALIDHVWSFEETPSEDTIRSHIKGLRQKLKTAGLLGDPIETVYAIGYRLRSPEENQREGKKQRNKETKSEDESAPTIATQTTTAGMNSIWNEVKETVAHRIATVEQAAALLLQNKLNPELRQQAEQEIHKLAGSLGMFGADQGSRLAQEIEPLFQKGRSLTHHEMQQLSKLITALRQELEHLDAEHLTNEQQTGTSVSEPIDQRPWLLIVSSNSTLTAQLQEASPSWGLRVQVIANPVTAREQISETHPDVVLLDFAVTASANNFMLLSELSACTPPVPTLVLTQQDKLIDRVRIARLGGRWLQQPVTAPQVLEAVNQALQHARPRQARVLVVDDDAQVLVALQRLLIPWGLHVSVLDNPLSFLDVLEANPPDLLILDIEMPHISGIELCQVVRNDSRWSNLPILFLTAHTDAETMHQVFAVGADDYVSKPIIGPELVTRIFNRLERTHFLKSLAEIDALTGIANRRKSTTALTQLLEWCDQCQQPFCLALIELANLKDINQQYGHAVGDEVLARFGELLRRSFCNEDVVGRWGGTEFVIGMPGMTKTDGSQRVFDFQQSWQQFKVEVSGTSLHVSLKLKVVQYPQEGADLQLLYQAARSSLNEAENLTRSEEHPQ</sequence>
<feature type="domain" description="OmpR/PhoB-type" evidence="12">
    <location>
        <begin position="124"/>
        <end position="223"/>
    </location>
</feature>
<proteinExistence type="predicted"/>
<dbReference type="InterPro" id="IPR016032">
    <property type="entry name" value="Sig_transdc_resp-reg_C-effctor"/>
</dbReference>
<dbReference type="InterPro" id="IPR029787">
    <property type="entry name" value="Nucleotide_cyclase"/>
</dbReference>
<dbReference type="Pfam" id="PF01627">
    <property type="entry name" value="Hpt"/>
    <property type="match status" value="1"/>
</dbReference>
<dbReference type="GO" id="GO:0000156">
    <property type="term" value="F:phosphorelay response regulator activity"/>
    <property type="evidence" value="ECO:0007669"/>
    <property type="project" value="TreeGrafter"/>
</dbReference>
<dbReference type="FunFam" id="3.40.50.2300:FF:000002">
    <property type="entry name" value="DNA-binding response regulator PhoP"/>
    <property type="match status" value="1"/>
</dbReference>
<evidence type="ECO:0000259" key="12">
    <source>
        <dbReference type="PROSITE" id="PS51755"/>
    </source>
</evidence>
<feature type="modified residue" description="4-aspartylphosphate" evidence="6">
    <location>
        <position position="427"/>
    </location>
</feature>
<dbReference type="GO" id="GO:0005829">
    <property type="term" value="C:cytosol"/>
    <property type="evidence" value="ECO:0007669"/>
    <property type="project" value="TreeGrafter"/>
</dbReference>
<dbReference type="PANTHER" id="PTHR48111:SF15">
    <property type="entry name" value="OMPR SUBFAMILY"/>
    <property type="match status" value="1"/>
</dbReference>
<dbReference type="Pfam" id="PF00990">
    <property type="entry name" value="GGDEF"/>
    <property type="match status" value="1"/>
</dbReference>
<evidence type="ECO:0000256" key="9">
    <source>
        <dbReference type="SAM" id="MobiDB-lite"/>
    </source>
</evidence>
<dbReference type="GO" id="GO:0000976">
    <property type="term" value="F:transcription cis-regulatory region binding"/>
    <property type="evidence" value="ECO:0007669"/>
    <property type="project" value="TreeGrafter"/>
</dbReference>
<dbReference type="Gene3D" id="3.30.70.270">
    <property type="match status" value="1"/>
</dbReference>
<feature type="modified residue" description="4-aspartylphosphate" evidence="6">
    <location>
        <position position="51"/>
    </location>
</feature>
<keyword evidence="14" id="KW-1185">Reference proteome</keyword>
<dbReference type="Gene3D" id="3.40.50.2300">
    <property type="match status" value="3"/>
</dbReference>
<evidence type="ECO:0000256" key="5">
    <source>
        <dbReference type="ARBA" id="ARBA00023163"/>
    </source>
</evidence>
<evidence type="ECO:0000256" key="2">
    <source>
        <dbReference type="ARBA" id="ARBA00023012"/>
    </source>
</evidence>
<evidence type="ECO:0000313" key="13">
    <source>
        <dbReference type="EMBL" id="BAY56936.1"/>
    </source>
</evidence>
<dbReference type="SUPFAM" id="SSF52172">
    <property type="entry name" value="CheY-like"/>
    <property type="match status" value="3"/>
</dbReference>
<evidence type="ECO:0000259" key="10">
    <source>
        <dbReference type="PROSITE" id="PS50110"/>
    </source>
</evidence>
<evidence type="ECO:0000256" key="1">
    <source>
        <dbReference type="ARBA" id="ARBA00022553"/>
    </source>
</evidence>
<dbReference type="PANTHER" id="PTHR48111">
    <property type="entry name" value="REGULATOR OF RPOS"/>
    <property type="match status" value="1"/>
</dbReference>